<evidence type="ECO:0000259" key="4">
    <source>
        <dbReference type="SMART" id="SM00797"/>
    </source>
</evidence>
<keyword evidence="3" id="KW-0067">ATP-binding</keyword>
<dbReference type="InterPro" id="IPR003778">
    <property type="entry name" value="CT_A_B"/>
</dbReference>
<accession>A0A2A2I066</accession>
<protein>
    <submittedName>
        <fullName evidence="5">Allophanate hydrolase</fullName>
    </submittedName>
</protein>
<dbReference type="InterPro" id="IPR029000">
    <property type="entry name" value="Cyclophilin-like_dom_sf"/>
</dbReference>
<name>A0A2A2I066_9GAMM</name>
<evidence type="ECO:0000313" key="6">
    <source>
        <dbReference type="Proteomes" id="UP000218332"/>
    </source>
</evidence>
<keyword evidence="1" id="KW-0547">Nucleotide-binding</keyword>
<proteinExistence type="predicted"/>
<dbReference type="RefSeq" id="WP_095611822.1">
    <property type="nucleotide sequence ID" value="NZ_NMPM01000078.1"/>
</dbReference>
<evidence type="ECO:0000256" key="2">
    <source>
        <dbReference type="ARBA" id="ARBA00022801"/>
    </source>
</evidence>
<evidence type="ECO:0000313" key="5">
    <source>
        <dbReference type="EMBL" id="PAV25099.1"/>
    </source>
</evidence>
<dbReference type="InterPro" id="IPR052708">
    <property type="entry name" value="PxpC"/>
</dbReference>
<evidence type="ECO:0000256" key="1">
    <source>
        <dbReference type="ARBA" id="ARBA00022741"/>
    </source>
</evidence>
<dbReference type="Gene3D" id="2.40.100.10">
    <property type="entry name" value="Cyclophilin-like"/>
    <property type="match status" value="1"/>
</dbReference>
<dbReference type="EMBL" id="NMPM01000078">
    <property type="protein sequence ID" value="PAV25099.1"/>
    <property type="molecule type" value="Genomic_DNA"/>
</dbReference>
<organism evidence="5 6">
    <name type="scientific">Tamilnaduibacter salinus</name>
    <dbReference type="NCBI Taxonomy" id="1484056"/>
    <lineage>
        <taxon>Bacteria</taxon>
        <taxon>Pseudomonadati</taxon>
        <taxon>Pseudomonadota</taxon>
        <taxon>Gammaproteobacteria</taxon>
        <taxon>Pseudomonadales</taxon>
        <taxon>Marinobacteraceae</taxon>
        <taxon>Tamilnaduibacter</taxon>
    </lineage>
</organism>
<reference evidence="5 6" key="1">
    <citation type="submission" date="2017-07" db="EMBL/GenBank/DDBJ databases">
        <title>Tamlnaduibacter salinus (Mi-7) genome sequencing.</title>
        <authorList>
            <person name="Verma A."/>
            <person name="Krishnamurthi S."/>
        </authorList>
    </citation>
    <scope>NUCLEOTIDE SEQUENCE [LARGE SCALE GENOMIC DNA]</scope>
    <source>
        <strain evidence="5 6">Mi-7</strain>
    </source>
</reference>
<dbReference type="PANTHER" id="PTHR43309:SF4">
    <property type="entry name" value="CARBOXYLTRANSFERASE DOMAIN-CONTAINING PROTEIN"/>
    <property type="match status" value="1"/>
</dbReference>
<dbReference type="Pfam" id="PF02626">
    <property type="entry name" value="CT_A_B"/>
    <property type="match status" value="1"/>
</dbReference>
<dbReference type="SUPFAM" id="SSF50891">
    <property type="entry name" value="Cyclophilin-like"/>
    <property type="match status" value="1"/>
</dbReference>
<evidence type="ECO:0000256" key="3">
    <source>
        <dbReference type="ARBA" id="ARBA00022840"/>
    </source>
</evidence>
<dbReference type="PANTHER" id="PTHR43309">
    <property type="entry name" value="5-OXOPROLINASE SUBUNIT C"/>
    <property type="match status" value="1"/>
</dbReference>
<dbReference type="GO" id="GO:0005524">
    <property type="term" value="F:ATP binding"/>
    <property type="evidence" value="ECO:0007669"/>
    <property type="project" value="UniProtKB-KW"/>
</dbReference>
<keyword evidence="6" id="KW-1185">Reference proteome</keyword>
<dbReference type="SMART" id="SM00797">
    <property type="entry name" value="AHS2"/>
    <property type="match status" value="1"/>
</dbReference>
<keyword evidence="2 5" id="KW-0378">Hydrolase</keyword>
<gene>
    <name evidence="5" type="ORF">CF392_12670</name>
</gene>
<dbReference type="GO" id="GO:0016787">
    <property type="term" value="F:hydrolase activity"/>
    <property type="evidence" value="ECO:0007669"/>
    <property type="project" value="UniProtKB-KW"/>
</dbReference>
<comment type="caution">
    <text evidence="5">The sequence shown here is derived from an EMBL/GenBank/DDBJ whole genome shotgun (WGS) entry which is preliminary data.</text>
</comment>
<dbReference type="Proteomes" id="UP000218332">
    <property type="component" value="Unassembled WGS sequence"/>
</dbReference>
<sequence length="329" mass="34360">MSGTGLLRVEKAGPQALLQDAGRFGVRHLGMTQGGPMDWHAASWANALLGNPVSAPVLEIALGGLALMAEADVTLALCGADLGAAVNDRALAPWQRVELRKGDRLAFDLPRSGMRAYLAAPRGWIGEASLGSVACVTREGLGGHKGGGTALEAGDELRFATGGPGHRPVASEVPEAYRVDYLQPARLGLIPAGQVAAFDGRSLYEAFNREWQVDTRADRMGIRLTGPVLTGRLPAMVSEGIAPGSVQVPPDGQPICLMNDRQTIGGYPRLGTLSPIARARLAQCPPGHPVYLGACGIGPARAQWRLAVEAMNGLSQDLSLDSPSSGRSI</sequence>
<feature type="domain" description="Carboxyltransferase" evidence="4">
    <location>
        <begin position="28"/>
        <end position="311"/>
    </location>
</feature>
<dbReference type="AlphaFoldDB" id="A0A2A2I066"/>